<dbReference type="EMBL" id="CP033972">
    <property type="protein sequence ID" value="AZG45878.1"/>
    <property type="molecule type" value="Genomic_DNA"/>
</dbReference>
<dbReference type="Pfam" id="PF01243">
    <property type="entry name" value="PNPOx_N"/>
    <property type="match status" value="1"/>
</dbReference>
<gene>
    <name evidence="3" type="ORF">D7316_02478</name>
</gene>
<dbReference type="InterPro" id="IPR011576">
    <property type="entry name" value="Pyridox_Oxase_N"/>
</dbReference>
<evidence type="ECO:0000259" key="2">
    <source>
        <dbReference type="Pfam" id="PF01243"/>
    </source>
</evidence>
<dbReference type="AlphaFoldDB" id="A0A3G8JLW0"/>
<dbReference type="InterPro" id="IPR012349">
    <property type="entry name" value="Split_barrel_FMN-bd"/>
</dbReference>
<keyword evidence="4" id="KW-1185">Reference proteome</keyword>
<keyword evidence="1" id="KW-0560">Oxidoreductase</keyword>
<dbReference type="Proteomes" id="UP000271469">
    <property type="component" value="Chromosome"/>
</dbReference>
<dbReference type="GO" id="GO:0016627">
    <property type="term" value="F:oxidoreductase activity, acting on the CH-CH group of donors"/>
    <property type="evidence" value="ECO:0007669"/>
    <property type="project" value="TreeGrafter"/>
</dbReference>
<dbReference type="GO" id="GO:0070967">
    <property type="term" value="F:coenzyme F420 binding"/>
    <property type="evidence" value="ECO:0007669"/>
    <property type="project" value="TreeGrafter"/>
</dbReference>
<organism evidence="3 4">
    <name type="scientific">Gordonia insulae</name>
    <dbReference type="NCBI Taxonomy" id="2420509"/>
    <lineage>
        <taxon>Bacteria</taxon>
        <taxon>Bacillati</taxon>
        <taxon>Actinomycetota</taxon>
        <taxon>Actinomycetes</taxon>
        <taxon>Mycobacteriales</taxon>
        <taxon>Gordoniaceae</taxon>
        <taxon>Gordonia</taxon>
    </lineage>
</organism>
<dbReference type="InterPro" id="IPR052019">
    <property type="entry name" value="F420H2_bilvrd_red/Heme_oxyg"/>
</dbReference>
<dbReference type="RefSeq" id="WP_124708484.1">
    <property type="nucleotide sequence ID" value="NZ_CP033972.1"/>
</dbReference>
<evidence type="ECO:0000256" key="1">
    <source>
        <dbReference type="ARBA" id="ARBA00023002"/>
    </source>
</evidence>
<dbReference type="SUPFAM" id="SSF50475">
    <property type="entry name" value="FMN-binding split barrel"/>
    <property type="match status" value="1"/>
</dbReference>
<dbReference type="KEGG" id="gom:D7316_02478"/>
<accession>A0A3G8JLW0</accession>
<dbReference type="Gene3D" id="2.30.110.10">
    <property type="entry name" value="Electron Transport, Fmn-binding Protein, Chain A"/>
    <property type="match status" value="1"/>
</dbReference>
<evidence type="ECO:0000313" key="3">
    <source>
        <dbReference type="EMBL" id="AZG45878.1"/>
    </source>
</evidence>
<reference evidence="3 4" key="1">
    <citation type="submission" date="2018-11" db="EMBL/GenBank/DDBJ databases">
        <title>Gordonia insulae sp. nov., isolated from an island soil.</title>
        <authorList>
            <person name="Kim Y.S."/>
            <person name="Kim S.B."/>
        </authorList>
    </citation>
    <scope>NUCLEOTIDE SEQUENCE [LARGE SCALE GENOMIC DNA]</scope>
    <source>
        <strain evidence="3 4">MMS17-SY073</strain>
    </source>
</reference>
<name>A0A3G8JLW0_9ACTN</name>
<dbReference type="PANTHER" id="PTHR35176:SF6">
    <property type="entry name" value="HEME OXYGENASE HI_0854-RELATED"/>
    <property type="match status" value="1"/>
</dbReference>
<dbReference type="GO" id="GO:0005829">
    <property type="term" value="C:cytosol"/>
    <property type="evidence" value="ECO:0007669"/>
    <property type="project" value="TreeGrafter"/>
</dbReference>
<sequence>MQDSVITQKRGRKIAMTTDEIQTYLTEARVCRVASVDSNGTPHVSPLWFVWDGTHLWLNSLVRSQRWTDLVRDPRIAVVVDGGEAFAELHGVEIVGTTETVGEIPRGAMPVDDLVAPELLFARKYSNSETFRTDGRHGWLRVTPSKIVSWDFRKAAGS</sequence>
<evidence type="ECO:0000313" key="4">
    <source>
        <dbReference type="Proteomes" id="UP000271469"/>
    </source>
</evidence>
<feature type="domain" description="Pyridoxamine 5'-phosphate oxidase N-terminal" evidence="2">
    <location>
        <begin position="18"/>
        <end position="147"/>
    </location>
</feature>
<proteinExistence type="predicted"/>
<dbReference type="PANTHER" id="PTHR35176">
    <property type="entry name" value="HEME OXYGENASE HI_0854-RELATED"/>
    <property type="match status" value="1"/>
</dbReference>
<protein>
    <recommendedName>
        <fullName evidence="2">Pyridoxamine 5'-phosphate oxidase N-terminal domain-containing protein</fullName>
    </recommendedName>
</protein>
<dbReference type="OrthoDB" id="162914at2"/>